<keyword evidence="4 9" id="KW-0560">Oxidoreductase</keyword>
<comment type="caution">
    <text evidence="9">The sequence shown here is derived from an EMBL/GenBank/DDBJ whole genome shotgun (WGS) entry which is preliminary data.</text>
</comment>
<dbReference type="SUPFAM" id="SSF48179">
    <property type="entry name" value="6-phosphogluconate dehydrogenase C-terminal domain-like"/>
    <property type="match status" value="1"/>
</dbReference>
<feature type="domain" description="Mannitol dehydrogenase C-terminal" evidence="8">
    <location>
        <begin position="230"/>
        <end position="356"/>
    </location>
</feature>
<evidence type="ECO:0000256" key="2">
    <source>
        <dbReference type="ARBA" id="ARBA00012939"/>
    </source>
</evidence>
<dbReference type="PANTHER" id="PTHR43362:SF1">
    <property type="entry name" value="MANNITOL DEHYDROGENASE 2-RELATED"/>
    <property type="match status" value="1"/>
</dbReference>
<keyword evidence="5" id="KW-0520">NAD</keyword>
<dbReference type="Gene3D" id="1.10.1040.10">
    <property type="entry name" value="N-(1-d-carboxylethyl)-l-norvaline Dehydrogenase, domain 2"/>
    <property type="match status" value="1"/>
</dbReference>
<evidence type="ECO:0000256" key="5">
    <source>
        <dbReference type="ARBA" id="ARBA00023027"/>
    </source>
</evidence>
<evidence type="ECO:0000256" key="6">
    <source>
        <dbReference type="ARBA" id="ARBA00048615"/>
    </source>
</evidence>
<sequence length="397" mass="42887">MRPVRAVHLGLGAFFRAHQAWYTDRAPDADDWGIAAFTGRSATLAERLRAQDCAYTLVTRAPDGPTYERIGSLAAVHAASEQEAWLHHLSRPEVAVVTITVTEAGYGTDPAGAPARLVAGLAARRAAGTGALSLVPCDNLPHNGEVLRAAVRELATEPGLASWIDDHVDFVTTMVDRITPATTDADRAEVREATGFDDLAPVVTEPYSEWVLSGAFPAGRPAWDATFVDDVAPYEQRKLWLLNGAHSLLAYAGLLRGHETVEQAIGDPVLHGWVEEWWDEASRRLPQDPAETRAYRAALLERFANPAIRHLLTQIAMDGPQKIPARILPSLRAERAAGRLPTGSTRVLAAWAPHHTPGPAEVAIDRALDLVAPDLRDDAELRDAAVALAAGGFEARR</sequence>
<dbReference type="EMBL" id="JBHSRJ010000001">
    <property type="protein sequence ID" value="MFC6041943.1"/>
    <property type="molecule type" value="Genomic_DNA"/>
</dbReference>
<dbReference type="InterPro" id="IPR008927">
    <property type="entry name" value="6-PGluconate_DH-like_C_sf"/>
</dbReference>
<dbReference type="PANTHER" id="PTHR43362">
    <property type="entry name" value="MANNITOL DEHYDROGENASE DSF1-RELATED"/>
    <property type="match status" value="1"/>
</dbReference>
<gene>
    <name evidence="9" type="ORF">ACFPYL_02595</name>
</gene>
<protein>
    <recommendedName>
        <fullName evidence="3">Mannitol-1-phosphate 5-dehydrogenase</fullName>
        <ecNumber evidence="2">1.1.1.17</ecNumber>
    </recommendedName>
</protein>
<dbReference type="PRINTS" id="PR00084">
    <property type="entry name" value="MTLDHDRGNASE"/>
</dbReference>
<feature type="domain" description="Mannitol dehydrogenase N-terminal" evidence="7">
    <location>
        <begin position="5"/>
        <end position="224"/>
    </location>
</feature>
<dbReference type="Pfam" id="PF08125">
    <property type="entry name" value="Mannitol_dh_C"/>
    <property type="match status" value="1"/>
</dbReference>
<dbReference type="GO" id="GO:0016491">
    <property type="term" value="F:oxidoreductase activity"/>
    <property type="evidence" value="ECO:0007669"/>
    <property type="project" value="UniProtKB-KW"/>
</dbReference>
<reference evidence="10" key="1">
    <citation type="journal article" date="2019" name="Int. J. Syst. Evol. Microbiol.">
        <title>The Global Catalogue of Microorganisms (GCM) 10K type strain sequencing project: providing services to taxonomists for standard genome sequencing and annotation.</title>
        <authorList>
            <consortium name="The Broad Institute Genomics Platform"/>
            <consortium name="The Broad Institute Genome Sequencing Center for Infectious Disease"/>
            <person name="Wu L."/>
            <person name="Ma J."/>
        </authorList>
    </citation>
    <scope>NUCLEOTIDE SEQUENCE [LARGE SCALE GENOMIC DNA]</scope>
    <source>
        <strain evidence="10">CCUG 54522</strain>
    </source>
</reference>
<evidence type="ECO:0000256" key="3">
    <source>
        <dbReference type="ARBA" id="ARBA00016219"/>
    </source>
</evidence>
<accession>A0ABW1LFM6</accession>
<dbReference type="Gene3D" id="3.40.50.720">
    <property type="entry name" value="NAD(P)-binding Rossmann-like Domain"/>
    <property type="match status" value="1"/>
</dbReference>
<dbReference type="InterPro" id="IPR023027">
    <property type="entry name" value="Mannitol_DH_CS"/>
</dbReference>
<dbReference type="InterPro" id="IPR036291">
    <property type="entry name" value="NAD(P)-bd_dom_sf"/>
</dbReference>
<dbReference type="InterPro" id="IPR050988">
    <property type="entry name" value="Mannitol_DH/Oxidoreductase"/>
</dbReference>
<dbReference type="EC" id="1.1.1.17" evidence="2"/>
<dbReference type="InterPro" id="IPR013131">
    <property type="entry name" value="Mannitol_DH_N"/>
</dbReference>
<dbReference type="SUPFAM" id="SSF51735">
    <property type="entry name" value="NAD(P)-binding Rossmann-fold domains"/>
    <property type="match status" value="1"/>
</dbReference>
<dbReference type="Proteomes" id="UP001596135">
    <property type="component" value="Unassembled WGS sequence"/>
</dbReference>
<evidence type="ECO:0000256" key="4">
    <source>
        <dbReference type="ARBA" id="ARBA00023002"/>
    </source>
</evidence>
<evidence type="ECO:0000313" key="10">
    <source>
        <dbReference type="Proteomes" id="UP001596135"/>
    </source>
</evidence>
<dbReference type="InterPro" id="IPR013328">
    <property type="entry name" value="6PGD_dom2"/>
</dbReference>
<evidence type="ECO:0000259" key="7">
    <source>
        <dbReference type="Pfam" id="PF01232"/>
    </source>
</evidence>
<name>A0ABW1LFM6_9ACTN</name>
<proteinExistence type="inferred from homology"/>
<organism evidence="9 10">
    <name type="scientific">Nocardioides hankookensis</name>
    <dbReference type="NCBI Taxonomy" id="443157"/>
    <lineage>
        <taxon>Bacteria</taxon>
        <taxon>Bacillati</taxon>
        <taxon>Actinomycetota</taxon>
        <taxon>Actinomycetes</taxon>
        <taxon>Propionibacteriales</taxon>
        <taxon>Nocardioidaceae</taxon>
        <taxon>Nocardioides</taxon>
    </lineage>
</organism>
<comment type="similarity">
    <text evidence="1">Belongs to the mannitol dehydrogenase family.</text>
</comment>
<evidence type="ECO:0000259" key="8">
    <source>
        <dbReference type="Pfam" id="PF08125"/>
    </source>
</evidence>
<dbReference type="PROSITE" id="PS00974">
    <property type="entry name" value="MANNITOL_DHGENASE"/>
    <property type="match status" value="1"/>
</dbReference>
<comment type="catalytic activity">
    <reaction evidence="6">
        <text>D-mannitol 1-phosphate + NAD(+) = beta-D-fructose 6-phosphate + NADH + H(+)</text>
        <dbReference type="Rhea" id="RHEA:19661"/>
        <dbReference type="ChEBI" id="CHEBI:15378"/>
        <dbReference type="ChEBI" id="CHEBI:57540"/>
        <dbReference type="ChEBI" id="CHEBI:57634"/>
        <dbReference type="ChEBI" id="CHEBI:57945"/>
        <dbReference type="ChEBI" id="CHEBI:61381"/>
        <dbReference type="EC" id="1.1.1.17"/>
    </reaction>
</comment>
<evidence type="ECO:0000256" key="1">
    <source>
        <dbReference type="ARBA" id="ARBA00006541"/>
    </source>
</evidence>
<dbReference type="InterPro" id="IPR000669">
    <property type="entry name" value="Mannitol_DH"/>
</dbReference>
<keyword evidence="10" id="KW-1185">Reference proteome</keyword>
<evidence type="ECO:0000313" key="9">
    <source>
        <dbReference type="EMBL" id="MFC6041943.1"/>
    </source>
</evidence>
<dbReference type="Pfam" id="PF01232">
    <property type="entry name" value="Mannitol_dh"/>
    <property type="match status" value="1"/>
</dbReference>
<dbReference type="InterPro" id="IPR013118">
    <property type="entry name" value="Mannitol_DH_C"/>
</dbReference>
<dbReference type="RefSeq" id="WP_379150025.1">
    <property type="nucleotide sequence ID" value="NZ_JBHSRJ010000001.1"/>
</dbReference>